<organism evidence="1 2">
    <name type="scientific">Dermacentor silvarum</name>
    <name type="common">Tick</name>
    <dbReference type="NCBI Taxonomy" id="543639"/>
    <lineage>
        <taxon>Eukaryota</taxon>
        <taxon>Metazoa</taxon>
        <taxon>Ecdysozoa</taxon>
        <taxon>Arthropoda</taxon>
        <taxon>Chelicerata</taxon>
        <taxon>Arachnida</taxon>
        <taxon>Acari</taxon>
        <taxon>Parasitiformes</taxon>
        <taxon>Ixodida</taxon>
        <taxon>Ixodoidea</taxon>
        <taxon>Ixodidae</taxon>
        <taxon>Rhipicephalinae</taxon>
        <taxon>Dermacentor</taxon>
    </lineage>
</organism>
<reference evidence="1" key="1">
    <citation type="submission" date="2020-05" db="EMBL/GenBank/DDBJ databases">
        <title>Large-scale comparative analyses of tick genomes elucidate their genetic diversity and vector capacities.</title>
        <authorList>
            <person name="Jia N."/>
            <person name="Wang J."/>
            <person name="Shi W."/>
            <person name="Du L."/>
            <person name="Sun Y."/>
            <person name="Zhan W."/>
            <person name="Jiang J."/>
            <person name="Wang Q."/>
            <person name="Zhang B."/>
            <person name="Ji P."/>
            <person name="Sakyi L.B."/>
            <person name="Cui X."/>
            <person name="Yuan T."/>
            <person name="Jiang B."/>
            <person name="Yang W."/>
            <person name="Lam T.T.-Y."/>
            <person name="Chang Q."/>
            <person name="Ding S."/>
            <person name="Wang X."/>
            <person name="Zhu J."/>
            <person name="Ruan X."/>
            <person name="Zhao L."/>
            <person name="Wei J."/>
            <person name="Que T."/>
            <person name="Du C."/>
            <person name="Cheng J."/>
            <person name="Dai P."/>
            <person name="Han X."/>
            <person name="Huang E."/>
            <person name="Gao Y."/>
            <person name="Liu J."/>
            <person name="Shao H."/>
            <person name="Ye R."/>
            <person name="Li L."/>
            <person name="Wei W."/>
            <person name="Wang X."/>
            <person name="Wang C."/>
            <person name="Yang T."/>
            <person name="Huo Q."/>
            <person name="Li W."/>
            <person name="Guo W."/>
            <person name="Chen H."/>
            <person name="Zhou L."/>
            <person name="Ni X."/>
            <person name="Tian J."/>
            <person name="Zhou Y."/>
            <person name="Sheng Y."/>
            <person name="Liu T."/>
            <person name="Pan Y."/>
            <person name="Xia L."/>
            <person name="Li J."/>
            <person name="Zhao F."/>
            <person name="Cao W."/>
        </authorList>
    </citation>
    <scope>NUCLEOTIDE SEQUENCE</scope>
    <source>
        <strain evidence="1">Dsil-2018</strain>
    </source>
</reference>
<comment type="caution">
    <text evidence="1">The sequence shown here is derived from an EMBL/GenBank/DDBJ whole genome shotgun (WGS) entry which is preliminary data.</text>
</comment>
<dbReference type="Proteomes" id="UP000821865">
    <property type="component" value="Chromosome 10"/>
</dbReference>
<keyword evidence="2" id="KW-1185">Reference proteome</keyword>
<evidence type="ECO:0000313" key="2">
    <source>
        <dbReference type="Proteomes" id="UP000821865"/>
    </source>
</evidence>
<gene>
    <name evidence="1" type="ORF">HPB49_020186</name>
</gene>
<protein>
    <submittedName>
        <fullName evidence="1">Uncharacterized protein</fullName>
    </submittedName>
</protein>
<proteinExistence type="predicted"/>
<dbReference type="EMBL" id="CM023479">
    <property type="protein sequence ID" value="KAH7974824.1"/>
    <property type="molecule type" value="Genomic_DNA"/>
</dbReference>
<name>A0ACB8DR22_DERSI</name>
<accession>A0ACB8DR22</accession>
<sequence>MDLSPCLYTKLGPRYMCLLCDFSTKVTENIDAHMHAHRARSSSLYVHFGQHWQCLVCGYISKLVVNMLAHVRTHTGEKPYKCHLCPYACAQSGNLTTHIRSRHPSAFNISRPSSRPRRATSR</sequence>
<evidence type="ECO:0000313" key="1">
    <source>
        <dbReference type="EMBL" id="KAH7974824.1"/>
    </source>
</evidence>